<sequence length="270" mass="30612">MKIFDFNIHLPFIEDSDVNVVIKQDLNLSSKDLSIGLKKYNETIQKTEGINVLLFNPNLHLEDIAGFKKEIQSVCPKYALTSLVDFRRPDIENYLEKLIASGSRAIMFNSYLQEISESDFSSVLKVCQIAQKNNLVVCLDGSYGTAKMFDFDNLKLACFVADKIRKTPIVLVHSGGKRILEAALLALSNPNVWLDTSFSLPYYIGSSVELDFAFAYKKIGCDRIVFGSDNPYCLFDEALEVHLAFFEKYKFSQTQIENVMYNNSINLFAL</sequence>
<dbReference type="Gene3D" id="3.20.20.140">
    <property type="entry name" value="Metal-dependent hydrolases"/>
    <property type="match status" value="1"/>
</dbReference>
<accession>A0ABX4NY82</accession>
<proteinExistence type="predicted"/>
<organism evidence="2 3">
    <name type="scientific">Leptospira adleri</name>
    <dbReference type="NCBI Taxonomy" id="2023186"/>
    <lineage>
        <taxon>Bacteria</taxon>
        <taxon>Pseudomonadati</taxon>
        <taxon>Spirochaetota</taxon>
        <taxon>Spirochaetia</taxon>
        <taxon>Leptospirales</taxon>
        <taxon>Leptospiraceae</taxon>
        <taxon>Leptospira</taxon>
    </lineage>
</organism>
<dbReference type="EMBL" id="NPDU01000025">
    <property type="protein sequence ID" value="PJZ61811.1"/>
    <property type="molecule type" value="Genomic_DNA"/>
</dbReference>
<evidence type="ECO:0000259" key="1">
    <source>
        <dbReference type="Pfam" id="PF04909"/>
    </source>
</evidence>
<feature type="domain" description="Amidohydrolase-related" evidence="1">
    <location>
        <begin position="127"/>
        <end position="269"/>
    </location>
</feature>
<reference evidence="2 3" key="1">
    <citation type="submission" date="2017-07" db="EMBL/GenBank/DDBJ databases">
        <title>Leptospira spp. isolated from tropical soils.</title>
        <authorList>
            <person name="Thibeaux R."/>
            <person name="Iraola G."/>
            <person name="Ferres I."/>
            <person name="Bierque E."/>
            <person name="Girault D."/>
            <person name="Soupe-Gilbert M.-E."/>
            <person name="Picardeau M."/>
            <person name="Goarant C."/>
        </authorList>
    </citation>
    <scope>NUCLEOTIDE SEQUENCE [LARGE SCALE GENOMIC DNA]</scope>
    <source>
        <strain evidence="2 3">FH2-B-D1</strain>
    </source>
</reference>
<comment type="caution">
    <text evidence="2">The sequence shown here is derived from an EMBL/GenBank/DDBJ whole genome shotgun (WGS) entry which is preliminary data.</text>
</comment>
<keyword evidence="3" id="KW-1185">Reference proteome</keyword>
<dbReference type="Pfam" id="PF04909">
    <property type="entry name" value="Amidohydro_2"/>
    <property type="match status" value="1"/>
</dbReference>
<dbReference type="InterPro" id="IPR032466">
    <property type="entry name" value="Metal_Hydrolase"/>
</dbReference>
<evidence type="ECO:0000313" key="2">
    <source>
        <dbReference type="EMBL" id="PJZ61811.1"/>
    </source>
</evidence>
<name>A0ABX4NY82_9LEPT</name>
<dbReference type="Proteomes" id="UP000232149">
    <property type="component" value="Unassembled WGS sequence"/>
</dbReference>
<gene>
    <name evidence="2" type="ORF">CH376_11225</name>
</gene>
<dbReference type="SUPFAM" id="SSF51556">
    <property type="entry name" value="Metallo-dependent hydrolases"/>
    <property type="match status" value="1"/>
</dbReference>
<dbReference type="InterPro" id="IPR006680">
    <property type="entry name" value="Amidohydro-rel"/>
</dbReference>
<evidence type="ECO:0000313" key="3">
    <source>
        <dbReference type="Proteomes" id="UP000232149"/>
    </source>
</evidence>
<protein>
    <submittedName>
        <fullName evidence="2">Amidohydrolase</fullName>
    </submittedName>
</protein>